<dbReference type="Pfam" id="PF07593">
    <property type="entry name" value="UnbV_ASPIC"/>
    <property type="match status" value="1"/>
</dbReference>
<dbReference type="Gene3D" id="2.130.10.130">
    <property type="entry name" value="Integrin alpha, N-terminal"/>
    <property type="match status" value="1"/>
</dbReference>
<dbReference type="PANTHER" id="PTHR16026:SF0">
    <property type="entry name" value="CARTILAGE ACIDIC PROTEIN 1"/>
    <property type="match status" value="1"/>
</dbReference>
<keyword evidence="1" id="KW-0732">Signal</keyword>
<dbReference type="InterPro" id="IPR028994">
    <property type="entry name" value="Integrin_alpha_N"/>
</dbReference>
<evidence type="ECO:0000313" key="3">
    <source>
        <dbReference type="EMBL" id="TYT63696.1"/>
    </source>
</evidence>
<dbReference type="EMBL" id="VTAW01000001">
    <property type="protein sequence ID" value="TYT63696.1"/>
    <property type="molecule type" value="Genomic_DNA"/>
</dbReference>
<dbReference type="SUPFAM" id="SSF69318">
    <property type="entry name" value="Integrin alpha N-terminal domain"/>
    <property type="match status" value="1"/>
</dbReference>
<reference evidence="3 4" key="1">
    <citation type="submission" date="2019-08" db="EMBL/GenBank/DDBJ databases">
        <title>Archaea genome.</title>
        <authorList>
            <person name="Kajale S."/>
            <person name="Shouche Y."/>
            <person name="Deshpande N."/>
            <person name="Sharma A."/>
        </authorList>
    </citation>
    <scope>NUCLEOTIDE SEQUENCE [LARGE SCALE GENOMIC DNA]</scope>
    <source>
        <strain evidence="3 4">ESP3B_9</strain>
    </source>
</reference>
<proteinExistence type="predicted"/>
<protein>
    <submittedName>
        <fullName evidence="3">CRTAC1 family protein</fullName>
    </submittedName>
</protein>
<comment type="caution">
    <text evidence="3">The sequence shown here is derived from an EMBL/GenBank/DDBJ whole genome shotgun (WGS) entry which is preliminary data.</text>
</comment>
<organism evidence="3 4">
    <name type="scientific">Natrialba swarupiae</name>
    <dbReference type="NCBI Taxonomy" id="2448032"/>
    <lineage>
        <taxon>Archaea</taxon>
        <taxon>Methanobacteriati</taxon>
        <taxon>Methanobacteriota</taxon>
        <taxon>Stenosarchaea group</taxon>
        <taxon>Halobacteria</taxon>
        <taxon>Halobacteriales</taxon>
        <taxon>Natrialbaceae</taxon>
        <taxon>Natrialba</taxon>
    </lineage>
</organism>
<sequence length="555" mass="61361">MRYRMGVCCLAVCILLSGCVGGALEDRPPFGDEPPEPTTDDYAFEEVSTEANLEYESIGIGAINGNDGIYAVDYTNDLETDLLAIGGGQPVLFENTGGEFERSDDLPPVEGTVQGALFVDHDNDGWEDLLLLRRGDTPVFFENDEGTFRERDIGFDDEFVVPVSATAADATGNGCPDVFVIDYNDWLDEQPMGWQHYLNLTAEEDNGQPNALYEGTCGEFERVDDAGIEGDHWSMATSFVDLTGDGNPDIHVANDFFEDEIYYNQGDGSFEREYLGEATDRNGMSSQPVDVTGDGQLELFVTNIYFPQSRWAEIPDSQRQLFVDFMTSRIGDRNQGNNLLVHTEDGFEDQGQQRGLNEGGWGWGSAVEDFDGDGQVDVFHATQFEVRFDEREPTFVRGMLFAQQDGQFHRLNTSEVGFEEVDERGVAALDYDASGSMDVAVAANEAPYRLYSNEGDQGDSLQVVVGGSEDLEHTTLGTTVEATADGDTQLRVRNARADYQSQDTRTLHVGVGETDSVDELRVTWPDGTERTFEDVETGQRILVTPDGIEDRRSYS</sequence>
<dbReference type="Proteomes" id="UP000324104">
    <property type="component" value="Unassembled WGS sequence"/>
</dbReference>
<evidence type="ECO:0000256" key="1">
    <source>
        <dbReference type="ARBA" id="ARBA00022729"/>
    </source>
</evidence>
<evidence type="ECO:0000259" key="2">
    <source>
        <dbReference type="Pfam" id="PF07593"/>
    </source>
</evidence>
<dbReference type="InterPro" id="IPR027039">
    <property type="entry name" value="Crtac1"/>
</dbReference>
<dbReference type="RefSeq" id="WP_149079503.1">
    <property type="nucleotide sequence ID" value="NZ_VTAW01000001.1"/>
</dbReference>
<dbReference type="PROSITE" id="PS51257">
    <property type="entry name" value="PROKAR_LIPOPROTEIN"/>
    <property type="match status" value="1"/>
</dbReference>
<dbReference type="Pfam" id="PF13517">
    <property type="entry name" value="FG-GAP_3"/>
    <property type="match status" value="2"/>
</dbReference>
<keyword evidence="4" id="KW-1185">Reference proteome</keyword>
<dbReference type="InterPro" id="IPR013517">
    <property type="entry name" value="FG-GAP"/>
</dbReference>
<dbReference type="PANTHER" id="PTHR16026">
    <property type="entry name" value="CARTILAGE ACIDIC PROTEIN 1"/>
    <property type="match status" value="1"/>
</dbReference>
<feature type="domain" description="ASPIC/UnbV" evidence="2">
    <location>
        <begin position="476"/>
        <end position="541"/>
    </location>
</feature>
<gene>
    <name evidence="3" type="ORF">FYC77_00255</name>
</gene>
<evidence type="ECO:0000313" key="4">
    <source>
        <dbReference type="Proteomes" id="UP000324104"/>
    </source>
</evidence>
<accession>A0A5D5APS0</accession>
<dbReference type="AlphaFoldDB" id="A0A5D5APS0"/>
<name>A0A5D5APS0_9EURY</name>
<dbReference type="InterPro" id="IPR011519">
    <property type="entry name" value="UnbV_ASPIC"/>
</dbReference>